<dbReference type="EMBL" id="LQOF01000325">
    <property type="protein sequence ID" value="KXT66642.1"/>
    <property type="molecule type" value="Genomic_DNA"/>
</dbReference>
<gene>
    <name evidence="2" type="ORF">SGADD02_01606</name>
</gene>
<protein>
    <submittedName>
        <fullName evidence="2">Uncharacterized protein</fullName>
    </submittedName>
</protein>
<reference evidence="2 3" key="1">
    <citation type="submission" date="2016-01" db="EMBL/GenBank/DDBJ databases">
        <title>Highly variable Streptococcus oralis are common among viridans streptococci isolated from primates.</title>
        <authorList>
            <person name="Denapaite D."/>
            <person name="Rieger M."/>
            <person name="Koendgen S."/>
            <person name="Brueckner R."/>
            <person name="Ochigava I."/>
            <person name="Kappeler P."/>
            <person name="Maetz-Rensing K."/>
            <person name="Leendertz F."/>
            <person name="Hakenbeck R."/>
        </authorList>
    </citation>
    <scope>NUCLEOTIDE SEQUENCE [LARGE SCALE GENOMIC DNA]</scope>
    <source>
        <strain evidence="2 3">DD02</strain>
    </source>
</reference>
<dbReference type="AlphaFoldDB" id="A0A139MSJ5"/>
<comment type="caution">
    <text evidence="2">The sequence shown here is derived from an EMBL/GenBank/DDBJ whole genome shotgun (WGS) entry which is preliminary data.</text>
</comment>
<keyword evidence="1" id="KW-1133">Transmembrane helix</keyword>
<accession>A0A139MSJ5</accession>
<organism evidence="2 3">
    <name type="scientific">Streptococcus gallolyticus</name>
    <dbReference type="NCBI Taxonomy" id="315405"/>
    <lineage>
        <taxon>Bacteria</taxon>
        <taxon>Bacillati</taxon>
        <taxon>Bacillota</taxon>
        <taxon>Bacilli</taxon>
        <taxon>Lactobacillales</taxon>
        <taxon>Streptococcaceae</taxon>
        <taxon>Streptococcus</taxon>
    </lineage>
</organism>
<feature type="transmembrane region" description="Helical" evidence="1">
    <location>
        <begin position="6"/>
        <end position="28"/>
    </location>
</feature>
<dbReference type="Proteomes" id="UP000070198">
    <property type="component" value="Unassembled WGS sequence"/>
</dbReference>
<evidence type="ECO:0000256" key="1">
    <source>
        <dbReference type="SAM" id="Phobius"/>
    </source>
</evidence>
<evidence type="ECO:0000313" key="3">
    <source>
        <dbReference type="Proteomes" id="UP000070198"/>
    </source>
</evidence>
<keyword evidence="1" id="KW-0812">Transmembrane</keyword>
<proteinExistence type="predicted"/>
<keyword evidence="1" id="KW-0472">Membrane</keyword>
<name>A0A139MSJ5_9STRE</name>
<evidence type="ECO:0000313" key="2">
    <source>
        <dbReference type="EMBL" id="KXT66642.1"/>
    </source>
</evidence>
<sequence>MFDVSLASLGVFMATVWLEGLVSSLLVFKLFCGIFSD</sequence>